<dbReference type="Gene3D" id="1.10.287.1490">
    <property type="match status" value="1"/>
</dbReference>
<evidence type="ECO:0008006" key="4">
    <source>
        <dbReference type="Google" id="ProtNLM"/>
    </source>
</evidence>
<dbReference type="STRING" id="1685379.AVO45_07825"/>
<comment type="caution">
    <text evidence="2">The sequence shown here is derived from an EMBL/GenBank/DDBJ whole genome shotgun (WGS) entry which is preliminary data.</text>
</comment>
<dbReference type="SUPFAM" id="SSF52540">
    <property type="entry name" value="P-loop containing nucleoside triphosphate hydrolases"/>
    <property type="match status" value="1"/>
</dbReference>
<reference evidence="3" key="1">
    <citation type="submission" date="2015-12" db="EMBL/GenBank/DDBJ databases">
        <authorList>
            <person name="Zhang G."/>
            <person name="Stingl U."/>
        </authorList>
    </citation>
    <scope>NUCLEOTIDE SEQUENCE [LARGE SCALE GENOMIC DNA]</scope>
    <source>
        <strain evidence="3">ZGT118</strain>
    </source>
</reference>
<keyword evidence="3" id="KW-1185">Reference proteome</keyword>
<accession>A0A0X3TQ35</accession>
<sequence length="666" mass="74673">MGTLLISALLAAFVLFVLAAIMGMVAWRADHAITIKGPMASLGELEAQIAGKKHLRDDLEAEVQKLRETAADYAFKQAEVDALVRQKAELQAEWNQLEDRRQEILALRQETDEAQTALAQVTRDLTEKAAELEQVEARLQKAERLVAQTEQLEQSRAQLEQAVADLRGELSDLQNLKAREAELRERIDRFERDAARLQGEVETFRARRDEAEDGTRAAEERLEQIRAAHTDEAARLASAQTELTRMDAQRAELLAQIEAMKDKAGLAAGGGGKQADPLVELRSLPPVLRDMQGWDEHARETEAEALHRVSVHMKVLGLDYHRRVIRAYHTAMKVNETTQMAVLAGISGTGKSQLPRRYAQAMGIGFLQVPVQPRWDSPQDLMGFYNYIEGKYRPTDLAQALYYMDEWNGPADGGFDDRMLLVLLDEMNLARVEYYFSDFLSRLESRPGIDETDRAEARKDAELNLDIPMPDGQAPRIFPGYNVLFAGTMNEDESTQSLSDKVVDRANVLRFAAPRTIKAGQTQGTPVETRALTRRQWRAWVRDIDTLGSDRPKVEDHVEKMVGHMTALGRPFGHRLGRAIMAYAANYPEDNGHRDLQAALADQVEMRLLPKLRGVEVENLTGPLDNLAGYVEADLGDPDLAQAIRESVRHAEDETGQFVWRGVARG</sequence>
<feature type="coiled-coil region" evidence="1">
    <location>
        <begin position="42"/>
        <end position="263"/>
    </location>
</feature>
<dbReference type="RefSeq" id="WP_068346838.1">
    <property type="nucleotide sequence ID" value="NZ_LQBQ01000023.1"/>
</dbReference>
<dbReference type="InterPro" id="IPR027417">
    <property type="entry name" value="P-loop_NTPase"/>
</dbReference>
<organism evidence="2 3">
    <name type="scientific">Ruegeria marisrubri</name>
    <dbReference type="NCBI Taxonomy" id="1685379"/>
    <lineage>
        <taxon>Bacteria</taxon>
        <taxon>Pseudomonadati</taxon>
        <taxon>Pseudomonadota</taxon>
        <taxon>Alphaproteobacteria</taxon>
        <taxon>Rhodobacterales</taxon>
        <taxon>Roseobacteraceae</taxon>
        <taxon>Ruegeria</taxon>
    </lineage>
</organism>
<evidence type="ECO:0000313" key="3">
    <source>
        <dbReference type="Proteomes" id="UP000053791"/>
    </source>
</evidence>
<proteinExistence type="predicted"/>
<evidence type="ECO:0000313" key="2">
    <source>
        <dbReference type="EMBL" id="KUJ77875.1"/>
    </source>
</evidence>
<evidence type="ECO:0000256" key="1">
    <source>
        <dbReference type="SAM" id="Coils"/>
    </source>
</evidence>
<dbReference type="GO" id="GO:0000785">
    <property type="term" value="C:chromatin"/>
    <property type="evidence" value="ECO:0007669"/>
    <property type="project" value="TreeGrafter"/>
</dbReference>
<protein>
    <recommendedName>
        <fullName evidence="4">Chromosome segregation ATPase-like protein</fullName>
    </recommendedName>
</protein>
<dbReference type="PANTHER" id="PTHR43941">
    <property type="entry name" value="STRUCTURAL MAINTENANCE OF CHROMOSOMES PROTEIN 2"/>
    <property type="match status" value="1"/>
</dbReference>
<dbReference type="EMBL" id="LQBQ01000023">
    <property type="protein sequence ID" value="KUJ77875.1"/>
    <property type="molecule type" value="Genomic_DNA"/>
</dbReference>
<dbReference type="GO" id="GO:0003682">
    <property type="term" value="F:chromatin binding"/>
    <property type="evidence" value="ECO:0007669"/>
    <property type="project" value="TreeGrafter"/>
</dbReference>
<keyword evidence="1" id="KW-0175">Coiled coil</keyword>
<dbReference type="Proteomes" id="UP000053791">
    <property type="component" value="Unassembled WGS sequence"/>
</dbReference>
<dbReference type="PANTHER" id="PTHR43941:SF1">
    <property type="entry name" value="STRUCTURAL MAINTENANCE OF CHROMOSOMES PROTEIN 2"/>
    <property type="match status" value="1"/>
</dbReference>
<name>A0A0X3TQ35_9RHOB</name>
<dbReference type="OrthoDB" id="9781481at2"/>
<gene>
    <name evidence="2" type="ORF">AVO45_07825</name>
</gene>
<dbReference type="GO" id="GO:0000796">
    <property type="term" value="C:condensin complex"/>
    <property type="evidence" value="ECO:0007669"/>
    <property type="project" value="TreeGrafter"/>
</dbReference>
<dbReference type="AlphaFoldDB" id="A0A0X3TQ35"/>
<dbReference type="Gene3D" id="3.40.50.300">
    <property type="entry name" value="P-loop containing nucleotide triphosphate hydrolases"/>
    <property type="match status" value="1"/>
</dbReference>
<dbReference type="GO" id="GO:0000793">
    <property type="term" value="C:condensed chromosome"/>
    <property type="evidence" value="ECO:0007669"/>
    <property type="project" value="TreeGrafter"/>
</dbReference>